<feature type="compositionally biased region" description="Basic and acidic residues" evidence="1">
    <location>
        <begin position="201"/>
        <end position="220"/>
    </location>
</feature>
<evidence type="ECO:0000256" key="2">
    <source>
        <dbReference type="SAM" id="SignalP"/>
    </source>
</evidence>
<organism evidence="3 4">
    <name type="scientific">Rhodococcus jostii</name>
    <dbReference type="NCBI Taxonomy" id="132919"/>
    <lineage>
        <taxon>Bacteria</taxon>
        <taxon>Bacillati</taxon>
        <taxon>Actinomycetota</taxon>
        <taxon>Actinomycetes</taxon>
        <taxon>Mycobacteriales</taxon>
        <taxon>Nocardiaceae</taxon>
        <taxon>Rhodococcus</taxon>
    </lineage>
</organism>
<dbReference type="PROSITE" id="PS51257">
    <property type="entry name" value="PROKAR_LIPOPROTEIN"/>
    <property type="match status" value="1"/>
</dbReference>
<dbReference type="RefSeq" id="WP_073364503.1">
    <property type="nucleotide sequence ID" value="NZ_FNTL01000004.1"/>
</dbReference>
<keyword evidence="2" id="KW-0732">Signal</keyword>
<evidence type="ECO:0008006" key="5">
    <source>
        <dbReference type="Google" id="ProtNLM"/>
    </source>
</evidence>
<feature type="region of interest" description="Disordered" evidence="1">
    <location>
        <begin position="28"/>
        <end position="53"/>
    </location>
</feature>
<dbReference type="AlphaFoldDB" id="A0A1H4YIA9"/>
<feature type="region of interest" description="Disordered" evidence="1">
    <location>
        <begin position="187"/>
        <end position="220"/>
    </location>
</feature>
<evidence type="ECO:0000313" key="4">
    <source>
        <dbReference type="Proteomes" id="UP000183407"/>
    </source>
</evidence>
<evidence type="ECO:0000256" key="1">
    <source>
        <dbReference type="SAM" id="MobiDB-lite"/>
    </source>
</evidence>
<dbReference type="EMBL" id="FNTL01000004">
    <property type="protein sequence ID" value="SED17637.1"/>
    <property type="molecule type" value="Genomic_DNA"/>
</dbReference>
<evidence type="ECO:0000313" key="3">
    <source>
        <dbReference type="EMBL" id="SED17637.1"/>
    </source>
</evidence>
<gene>
    <name evidence="3" type="ORF">SAMN04490220_3720</name>
</gene>
<accession>A0A1H4YIA9</accession>
<feature type="signal peptide" evidence="2">
    <location>
        <begin position="1"/>
        <end position="20"/>
    </location>
</feature>
<proteinExistence type="predicted"/>
<sequence length="257" mass="27312">MNKKTTWILAPLAAATLALSGCGDNSSDSSATSAASTTSAAEATSSGEAAPASNMMEKVPSPFVMTPQVEPTYVGSVDGTDAYIALARSGDDMIAFLCDGDQMWTWMTGTMDGDKATLSSPDGATLTASMSDGTVTGQVSAPGMPDRAFQAHPAAAEEGMFRATTNRDGADYTLGWIMTNDGVRGLERQANGSSTGAIAVDRNEDQMDDRQRERRQERREQLDCDEMQNYNMWLVSQPQTPPVVEMASMNSVQMDGC</sequence>
<feature type="chain" id="PRO_5038332368" description="Lipoprotein" evidence="2">
    <location>
        <begin position="21"/>
        <end position="257"/>
    </location>
</feature>
<reference evidence="4" key="1">
    <citation type="submission" date="2016-10" db="EMBL/GenBank/DDBJ databases">
        <authorList>
            <person name="Varghese N."/>
        </authorList>
    </citation>
    <scope>NUCLEOTIDE SEQUENCE [LARGE SCALE GENOMIC DNA]</scope>
    <source>
        <strain evidence="4">DSM 44719</strain>
    </source>
</reference>
<name>A0A1H4YIA9_RHOJO</name>
<dbReference type="Proteomes" id="UP000183407">
    <property type="component" value="Unassembled WGS sequence"/>
</dbReference>
<dbReference type="OrthoDB" id="4538973at2"/>
<protein>
    <recommendedName>
        <fullName evidence="5">Lipoprotein</fullName>
    </recommendedName>
</protein>